<dbReference type="EMBL" id="BPLR01006048">
    <property type="protein sequence ID" value="GIY07100.1"/>
    <property type="molecule type" value="Genomic_DNA"/>
</dbReference>
<reference evidence="2 3" key="1">
    <citation type="submission" date="2021-06" db="EMBL/GenBank/DDBJ databases">
        <title>Caerostris extrusa draft genome.</title>
        <authorList>
            <person name="Kono N."/>
            <person name="Arakawa K."/>
        </authorList>
    </citation>
    <scope>NUCLEOTIDE SEQUENCE [LARGE SCALE GENOMIC DNA]</scope>
</reference>
<dbReference type="Proteomes" id="UP001054945">
    <property type="component" value="Unassembled WGS sequence"/>
</dbReference>
<keyword evidence="3" id="KW-1185">Reference proteome</keyword>
<proteinExistence type="predicted"/>
<evidence type="ECO:0000256" key="1">
    <source>
        <dbReference type="SAM" id="Phobius"/>
    </source>
</evidence>
<keyword evidence="1" id="KW-0812">Transmembrane</keyword>
<accession>A0AAV4QGD7</accession>
<keyword evidence="1" id="KW-0472">Membrane</keyword>
<evidence type="ECO:0000313" key="2">
    <source>
        <dbReference type="EMBL" id="GIY07100.1"/>
    </source>
</evidence>
<name>A0AAV4QGD7_CAEEX</name>
<comment type="caution">
    <text evidence="2">The sequence shown here is derived from an EMBL/GenBank/DDBJ whole genome shotgun (WGS) entry which is preliminary data.</text>
</comment>
<organism evidence="2 3">
    <name type="scientific">Caerostris extrusa</name>
    <name type="common">Bark spider</name>
    <name type="synonym">Caerostris bankana</name>
    <dbReference type="NCBI Taxonomy" id="172846"/>
    <lineage>
        <taxon>Eukaryota</taxon>
        <taxon>Metazoa</taxon>
        <taxon>Ecdysozoa</taxon>
        <taxon>Arthropoda</taxon>
        <taxon>Chelicerata</taxon>
        <taxon>Arachnida</taxon>
        <taxon>Araneae</taxon>
        <taxon>Araneomorphae</taxon>
        <taxon>Entelegynae</taxon>
        <taxon>Araneoidea</taxon>
        <taxon>Araneidae</taxon>
        <taxon>Caerostris</taxon>
    </lineage>
</organism>
<keyword evidence="1" id="KW-1133">Transmembrane helix</keyword>
<dbReference type="AlphaFoldDB" id="A0AAV4QGD7"/>
<protein>
    <submittedName>
        <fullName evidence="2">Uncharacterized protein</fullName>
    </submittedName>
</protein>
<sequence length="92" mass="10001">MLGRGEDRPDFFLVGSAALQSKGVLCCTCAPASISILLLVPPFLSSFLLLFSLQPLKRIGRAENASIRSDSAIETKSGLMEVKEDCWQQLVD</sequence>
<feature type="transmembrane region" description="Helical" evidence="1">
    <location>
        <begin position="36"/>
        <end position="53"/>
    </location>
</feature>
<evidence type="ECO:0000313" key="3">
    <source>
        <dbReference type="Proteomes" id="UP001054945"/>
    </source>
</evidence>
<gene>
    <name evidence="2" type="ORF">CEXT_694801</name>
</gene>